<evidence type="ECO:0000313" key="3">
    <source>
        <dbReference type="Proteomes" id="UP000265862"/>
    </source>
</evidence>
<name>A0A396SSR3_9LACO</name>
<evidence type="ECO:0000313" key="2">
    <source>
        <dbReference type="EMBL" id="RHW53710.1"/>
    </source>
</evidence>
<dbReference type="EMBL" id="QOCU01000001">
    <property type="protein sequence ID" value="RHW53569.1"/>
    <property type="molecule type" value="Genomic_DNA"/>
</dbReference>
<dbReference type="InterPro" id="IPR036388">
    <property type="entry name" value="WH-like_DNA-bd_sf"/>
</dbReference>
<evidence type="ECO:0000313" key="4">
    <source>
        <dbReference type="Proteomes" id="UP000283380"/>
    </source>
</evidence>
<dbReference type="SUPFAM" id="SSF46785">
    <property type="entry name" value="Winged helix' DNA-binding domain"/>
    <property type="match status" value="1"/>
</dbReference>
<dbReference type="AlphaFoldDB" id="A0A396SSR3"/>
<dbReference type="InterPro" id="IPR036390">
    <property type="entry name" value="WH_DNA-bd_sf"/>
</dbReference>
<dbReference type="InterPro" id="IPR018597">
    <property type="entry name" value="Phage_Tuc2009_YjcQ"/>
</dbReference>
<protein>
    <submittedName>
        <fullName evidence="2">Head protein</fullName>
    </submittedName>
</protein>
<dbReference type="RefSeq" id="WP_118896685.1">
    <property type="nucleotide sequence ID" value="NZ_QOCT01000009.1"/>
</dbReference>
<evidence type="ECO:0000313" key="1">
    <source>
        <dbReference type="EMBL" id="RHW53569.1"/>
    </source>
</evidence>
<dbReference type="Proteomes" id="UP000283380">
    <property type="component" value="Unassembled WGS sequence"/>
</dbReference>
<organism evidence="2 3">
    <name type="scientific">Lactobacillus bombicola</name>
    <dbReference type="NCBI Taxonomy" id="1505723"/>
    <lineage>
        <taxon>Bacteria</taxon>
        <taxon>Bacillati</taxon>
        <taxon>Bacillota</taxon>
        <taxon>Bacilli</taxon>
        <taxon>Lactobacillales</taxon>
        <taxon>Lactobacillaceae</taxon>
        <taxon>Lactobacillus</taxon>
    </lineage>
</organism>
<gene>
    <name evidence="1" type="ORF">DS834_01130</name>
    <name evidence="2" type="ORF">DS835_07140</name>
</gene>
<dbReference type="Pfam" id="PF09639">
    <property type="entry name" value="YjcQ"/>
    <property type="match status" value="1"/>
</dbReference>
<accession>A0A396SSR3</accession>
<sequence>MSNNDYFTIAYKILSYLKYCYENGQDADPNILKADTFDISQQQFIRTLQMLSDDGYIKGLTFLPVLDGGILLGNRRSTVITSDGLQYLAENSMMQKAYRIFKEVRDWLPLIK</sequence>
<reference evidence="3 4" key="1">
    <citation type="submission" date="2018-07" db="EMBL/GenBank/DDBJ databases">
        <title>Genome sequences of six Lactobacillus spp. isolated from bumble bee guts.</title>
        <authorList>
            <person name="Motta E.V.S."/>
            <person name="Moran N.A."/>
        </authorList>
    </citation>
    <scope>NUCLEOTIDE SEQUENCE [LARGE SCALE GENOMIC DNA]</scope>
    <source>
        <strain evidence="1 4">BI-4G</strain>
        <strain evidence="2 3">OCC3</strain>
    </source>
</reference>
<comment type="caution">
    <text evidence="2">The sequence shown here is derived from an EMBL/GenBank/DDBJ whole genome shotgun (WGS) entry which is preliminary data.</text>
</comment>
<dbReference type="EMBL" id="QOCV01000011">
    <property type="protein sequence ID" value="RHW53710.1"/>
    <property type="molecule type" value="Genomic_DNA"/>
</dbReference>
<dbReference type="Proteomes" id="UP000265862">
    <property type="component" value="Unassembled WGS sequence"/>
</dbReference>
<dbReference type="Gene3D" id="1.10.10.10">
    <property type="entry name" value="Winged helix-like DNA-binding domain superfamily/Winged helix DNA-binding domain"/>
    <property type="match status" value="1"/>
</dbReference>
<keyword evidence="4" id="KW-1185">Reference proteome</keyword>
<proteinExistence type="predicted"/>